<organism evidence="6 7">
    <name type="scientific">Sutterella seckii</name>
    <dbReference type="NCBI Taxonomy" id="1944635"/>
    <lineage>
        <taxon>Bacteria</taxon>
        <taxon>Pseudomonadati</taxon>
        <taxon>Pseudomonadota</taxon>
        <taxon>Betaproteobacteria</taxon>
        <taxon>Burkholderiales</taxon>
        <taxon>Sutterellaceae</taxon>
        <taxon>Sutterella</taxon>
    </lineage>
</organism>
<dbReference type="Proteomes" id="UP000430564">
    <property type="component" value="Unassembled WGS sequence"/>
</dbReference>
<dbReference type="Gene3D" id="3.40.630.30">
    <property type="match status" value="1"/>
</dbReference>
<dbReference type="EMBL" id="WEHX01000046">
    <property type="protein sequence ID" value="KAB7658490.1"/>
    <property type="molecule type" value="Genomic_DNA"/>
</dbReference>
<dbReference type="InterPro" id="IPR016181">
    <property type="entry name" value="Acyl_CoA_acyltransferase"/>
</dbReference>
<dbReference type="RefSeq" id="WP_152158518.1">
    <property type="nucleotide sequence ID" value="NZ_WEHX01000046.1"/>
</dbReference>
<evidence type="ECO:0000256" key="1">
    <source>
        <dbReference type="ARBA" id="ARBA00005395"/>
    </source>
</evidence>
<evidence type="ECO:0000259" key="5">
    <source>
        <dbReference type="PROSITE" id="PS51186"/>
    </source>
</evidence>
<name>A0A6I1EID9_9BURK</name>
<dbReference type="PANTHER" id="PTHR43420">
    <property type="entry name" value="ACETYLTRANSFERASE"/>
    <property type="match status" value="1"/>
</dbReference>
<dbReference type="OrthoDB" id="9796919at2"/>
<dbReference type="PANTHER" id="PTHR43420:SF12">
    <property type="entry name" value="N-ACETYLTRANSFERASE DOMAIN-CONTAINING PROTEIN"/>
    <property type="match status" value="1"/>
</dbReference>
<comment type="similarity">
    <text evidence="1">Belongs to the acetyltransferase family. RimI subfamily.</text>
</comment>
<dbReference type="GO" id="GO:0008080">
    <property type="term" value="F:N-acetyltransferase activity"/>
    <property type="evidence" value="ECO:0007669"/>
    <property type="project" value="InterPro"/>
</dbReference>
<dbReference type="InterPro" id="IPR000182">
    <property type="entry name" value="GNAT_dom"/>
</dbReference>
<dbReference type="InterPro" id="IPR050680">
    <property type="entry name" value="YpeA/RimI_acetyltransf"/>
</dbReference>
<dbReference type="SUPFAM" id="SSF55729">
    <property type="entry name" value="Acyl-CoA N-acyltransferases (Nat)"/>
    <property type="match status" value="1"/>
</dbReference>
<dbReference type="AlphaFoldDB" id="A0A6I1EID9"/>
<feature type="domain" description="N-acetyltransferase" evidence="5">
    <location>
        <begin position="6"/>
        <end position="152"/>
    </location>
</feature>
<keyword evidence="2" id="KW-0963">Cytoplasm</keyword>
<dbReference type="CDD" id="cd04301">
    <property type="entry name" value="NAT_SF"/>
    <property type="match status" value="1"/>
</dbReference>
<gene>
    <name evidence="6" type="primary">rimI</name>
    <name evidence="6" type="ORF">GBM95_07400</name>
</gene>
<protein>
    <submittedName>
        <fullName evidence="6">Ribosomal-protein-alanine N-acetyltransferase</fullName>
    </submittedName>
</protein>
<evidence type="ECO:0000313" key="7">
    <source>
        <dbReference type="Proteomes" id="UP000430564"/>
    </source>
</evidence>
<comment type="caution">
    <text evidence="6">The sequence shown here is derived from an EMBL/GenBank/DDBJ whole genome shotgun (WGS) entry which is preliminary data.</text>
</comment>
<dbReference type="PROSITE" id="PS51186">
    <property type="entry name" value="GNAT"/>
    <property type="match status" value="1"/>
</dbReference>
<evidence type="ECO:0000256" key="4">
    <source>
        <dbReference type="ARBA" id="ARBA00023315"/>
    </source>
</evidence>
<accession>A0A6I1EID9</accession>
<dbReference type="InterPro" id="IPR006464">
    <property type="entry name" value="AcTrfase_RimI/Ard1"/>
</dbReference>
<evidence type="ECO:0000313" key="6">
    <source>
        <dbReference type="EMBL" id="KAB7658490.1"/>
    </source>
</evidence>
<dbReference type="Pfam" id="PF00583">
    <property type="entry name" value="Acetyltransf_1"/>
    <property type="match status" value="1"/>
</dbReference>
<evidence type="ECO:0000256" key="2">
    <source>
        <dbReference type="ARBA" id="ARBA00022490"/>
    </source>
</evidence>
<evidence type="ECO:0000256" key="3">
    <source>
        <dbReference type="ARBA" id="ARBA00022679"/>
    </source>
</evidence>
<proteinExistence type="inferred from homology"/>
<dbReference type="NCBIfam" id="TIGR01575">
    <property type="entry name" value="rimI"/>
    <property type="match status" value="1"/>
</dbReference>
<keyword evidence="3 6" id="KW-0808">Transferase</keyword>
<sequence>MTGKFTGIRPMRAEDAPELARLEALVEASPWSERNFLDSLQAGHLGYVLEKEGRIAAWAVVMTVLDESELLIIGVRPDLQRQGLASRLLSFVLRELHGKTVLMNLEVRAGNLPAIGLYKRFGFLQTGIRRGYYPGEKGAGREDALLMTLSPLPEGKDDAEGSAS</sequence>
<keyword evidence="4" id="KW-0012">Acyltransferase</keyword>
<reference evidence="6 7" key="1">
    <citation type="submission" date="2019-10" db="EMBL/GenBank/DDBJ databases">
        <title>Genome diversity of Sutterella seckii.</title>
        <authorList>
            <person name="Chaplin A.V."/>
            <person name="Sokolova S.R."/>
            <person name="Mosin K.A."/>
            <person name="Ivanova E.L."/>
            <person name="Kochetkova T.O."/>
            <person name="Goltsov A.Y."/>
            <person name="Trofimov D.Y."/>
            <person name="Efimov B.A."/>
        </authorList>
    </citation>
    <scope>NUCLEOTIDE SEQUENCE [LARGE SCALE GENOMIC DNA]</scope>
    <source>
        <strain evidence="6 7">ASD393</strain>
    </source>
</reference>